<dbReference type="Proteomes" id="UP000028500">
    <property type="component" value="Unassembled WGS sequence"/>
</dbReference>
<dbReference type="HOGENOM" id="CLU_2959867_0_0_6"/>
<accession>A0A077PHI8</accession>
<proteinExistence type="predicted"/>
<sequence>MVAYSISTSNDEGAAEMVSNETVYALGPICAFKFTHGPHVNGGAQACVLIITSLFYLIC</sequence>
<name>A0A077PHI8_XENBV</name>
<dbReference type="AlphaFoldDB" id="A0A077PHI8"/>
<reference evidence="1" key="1">
    <citation type="submission" date="2013-07" db="EMBL/GenBank/DDBJ databases">
        <title>Sub-species coevolution in mutualistic symbiosis.</title>
        <authorList>
            <person name="Murfin K."/>
            <person name="Klassen J."/>
            <person name="Lee M."/>
            <person name="Forst S."/>
            <person name="Stock P."/>
            <person name="Goodrich-Blair H."/>
        </authorList>
    </citation>
    <scope>NUCLEOTIDE SEQUENCE [LARGE SCALE GENOMIC DNA]</scope>
    <source>
        <strain evidence="1">Kraussei Quebec</strain>
    </source>
</reference>
<evidence type="ECO:0000313" key="1">
    <source>
        <dbReference type="EMBL" id="CDH20126.1"/>
    </source>
</evidence>
<comment type="caution">
    <text evidence="1">The sequence shown here is derived from an EMBL/GenBank/DDBJ whole genome shotgun (WGS) entry which is preliminary data.</text>
</comment>
<protein>
    <submittedName>
        <fullName evidence="1">Uncharacterized protein</fullName>
    </submittedName>
</protein>
<gene>
    <name evidence="1" type="ORF">XBKQ1_2460004</name>
</gene>
<evidence type="ECO:0000313" key="2">
    <source>
        <dbReference type="Proteomes" id="UP000028500"/>
    </source>
</evidence>
<dbReference type="EMBL" id="CBSY010000164">
    <property type="protein sequence ID" value="CDH20126.1"/>
    <property type="molecule type" value="Genomic_DNA"/>
</dbReference>
<organism evidence="1 2">
    <name type="scientific">Xenorhabdus bovienii str. kraussei Quebec</name>
    <dbReference type="NCBI Taxonomy" id="1398203"/>
    <lineage>
        <taxon>Bacteria</taxon>
        <taxon>Pseudomonadati</taxon>
        <taxon>Pseudomonadota</taxon>
        <taxon>Gammaproteobacteria</taxon>
        <taxon>Enterobacterales</taxon>
        <taxon>Morganellaceae</taxon>
        <taxon>Xenorhabdus</taxon>
    </lineage>
</organism>
<keyword evidence="2" id="KW-1185">Reference proteome</keyword>